<proteinExistence type="predicted"/>
<evidence type="ECO:0000313" key="4">
    <source>
        <dbReference type="Proteomes" id="UP001218188"/>
    </source>
</evidence>
<dbReference type="EMBL" id="JARJCM010000082">
    <property type="protein sequence ID" value="KAJ7031366.1"/>
    <property type="molecule type" value="Genomic_DNA"/>
</dbReference>
<feature type="transmembrane region" description="Helical" evidence="1">
    <location>
        <begin position="170"/>
        <end position="191"/>
    </location>
</feature>
<evidence type="ECO:0000313" key="3">
    <source>
        <dbReference type="EMBL" id="KAJ7031366.1"/>
    </source>
</evidence>
<sequence length="288" mass="32214">MTISERTLLLASRLAAVRYMHIVNLTIFVFDYCLTLNAEKTLMWSSKWSISKTLFFCTRYSPAFDVPVLLYSSLVSNLSFERCSQLQAASAWGTVFGMAAAEAILILRTYALSGRNRGVLVFFSALWTIGVVAAIVLTQLFLRSAAYGPPPSPQIPGCFLTKGDAIFPSASFSIVLSFDTTIMAYTLWIWLSTYRCSANKLIITLYRDGFTYYLLICIISSLNVATLLNAPVPTNQLFNTFLRVLHSILSTRILLHARNIQHLDSERTLNSVARRVTLSFATPNDEEL</sequence>
<keyword evidence="1" id="KW-0812">Transmembrane</keyword>
<dbReference type="InterPro" id="IPR045340">
    <property type="entry name" value="DUF6533"/>
</dbReference>
<protein>
    <recommendedName>
        <fullName evidence="2">DUF6533 domain-containing protein</fullName>
    </recommendedName>
</protein>
<feature type="domain" description="DUF6533" evidence="2">
    <location>
        <begin position="19"/>
        <end position="62"/>
    </location>
</feature>
<organism evidence="3 4">
    <name type="scientific">Mycena alexandri</name>
    <dbReference type="NCBI Taxonomy" id="1745969"/>
    <lineage>
        <taxon>Eukaryota</taxon>
        <taxon>Fungi</taxon>
        <taxon>Dikarya</taxon>
        <taxon>Basidiomycota</taxon>
        <taxon>Agaricomycotina</taxon>
        <taxon>Agaricomycetes</taxon>
        <taxon>Agaricomycetidae</taxon>
        <taxon>Agaricales</taxon>
        <taxon>Marasmiineae</taxon>
        <taxon>Mycenaceae</taxon>
        <taxon>Mycena</taxon>
    </lineage>
</organism>
<feature type="transmembrane region" description="Helical" evidence="1">
    <location>
        <begin position="86"/>
        <end position="107"/>
    </location>
</feature>
<name>A0AAD6SNT6_9AGAR</name>
<dbReference type="AlphaFoldDB" id="A0AAD6SNT6"/>
<feature type="transmembrane region" description="Helical" evidence="1">
    <location>
        <begin position="16"/>
        <end position="34"/>
    </location>
</feature>
<accession>A0AAD6SNT6</accession>
<dbReference type="Proteomes" id="UP001218188">
    <property type="component" value="Unassembled WGS sequence"/>
</dbReference>
<reference evidence="3" key="1">
    <citation type="submission" date="2023-03" db="EMBL/GenBank/DDBJ databases">
        <title>Massive genome expansion in bonnet fungi (Mycena s.s.) driven by repeated elements and novel gene families across ecological guilds.</title>
        <authorList>
            <consortium name="Lawrence Berkeley National Laboratory"/>
            <person name="Harder C.B."/>
            <person name="Miyauchi S."/>
            <person name="Viragh M."/>
            <person name="Kuo A."/>
            <person name="Thoen E."/>
            <person name="Andreopoulos B."/>
            <person name="Lu D."/>
            <person name="Skrede I."/>
            <person name="Drula E."/>
            <person name="Henrissat B."/>
            <person name="Morin E."/>
            <person name="Kohler A."/>
            <person name="Barry K."/>
            <person name="LaButti K."/>
            <person name="Morin E."/>
            <person name="Salamov A."/>
            <person name="Lipzen A."/>
            <person name="Mereny Z."/>
            <person name="Hegedus B."/>
            <person name="Baldrian P."/>
            <person name="Stursova M."/>
            <person name="Weitz H."/>
            <person name="Taylor A."/>
            <person name="Grigoriev I.V."/>
            <person name="Nagy L.G."/>
            <person name="Martin F."/>
            <person name="Kauserud H."/>
        </authorList>
    </citation>
    <scope>NUCLEOTIDE SEQUENCE</scope>
    <source>
        <strain evidence="3">CBHHK200</strain>
    </source>
</reference>
<comment type="caution">
    <text evidence="3">The sequence shown here is derived from an EMBL/GenBank/DDBJ whole genome shotgun (WGS) entry which is preliminary data.</text>
</comment>
<keyword evidence="1" id="KW-0472">Membrane</keyword>
<evidence type="ECO:0000256" key="1">
    <source>
        <dbReference type="SAM" id="Phobius"/>
    </source>
</evidence>
<gene>
    <name evidence="3" type="ORF">C8F04DRAFT_702646</name>
</gene>
<feature type="transmembrane region" description="Helical" evidence="1">
    <location>
        <begin position="119"/>
        <end position="142"/>
    </location>
</feature>
<keyword evidence="1" id="KW-1133">Transmembrane helix</keyword>
<feature type="transmembrane region" description="Helical" evidence="1">
    <location>
        <begin position="212"/>
        <end position="230"/>
    </location>
</feature>
<dbReference type="Pfam" id="PF20151">
    <property type="entry name" value="DUF6533"/>
    <property type="match status" value="1"/>
</dbReference>
<evidence type="ECO:0000259" key="2">
    <source>
        <dbReference type="Pfam" id="PF20151"/>
    </source>
</evidence>
<keyword evidence="4" id="KW-1185">Reference proteome</keyword>